<dbReference type="InterPro" id="IPR023631">
    <property type="entry name" value="Amidase_dom"/>
</dbReference>
<feature type="domain" description="Amidase" evidence="2">
    <location>
        <begin position="52"/>
        <end position="467"/>
    </location>
</feature>
<dbReference type="PANTHER" id="PTHR11895">
    <property type="entry name" value="TRANSAMIDASE"/>
    <property type="match status" value="1"/>
</dbReference>
<comment type="similarity">
    <text evidence="1">Belongs to the amidase family.</text>
</comment>
<keyword evidence="4" id="KW-1185">Reference proteome</keyword>
<protein>
    <submittedName>
        <fullName evidence="3">Amidase</fullName>
    </submittedName>
</protein>
<organism evidence="3 4">
    <name type="scientific">Paenirhodobacter populi</name>
    <dbReference type="NCBI Taxonomy" id="2306993"/>
    <lineage>
        <taxon>Bacteria</taxon>
        <taxon>Pseudomonadati</taxon>
        <taxon>Pseudomonadota</taxon>
        <taxon>Alphaproteobacteria</taxon>
        <taxon>Rhodobacterales</taxon>
        <taxon>Rhodobacter group</taxon>
        <taxon>Paenirhodobacter</taxon>
    </lineage>
</organism>
<evidence type="ECO:0000313" key="4">
    <source>
        <dbReference type="Proteomes" id="UP000285710"/>
    </source>
</evidence>
<dbReference type="Gene3D" id="3.90.1300.10">
    <property type="entry name" value="Amidase signature (AS) domain"/>
    <property type="match status" value="1"/>
</dbReference>
<dbReference type="PANTHER" id="PTHR11895:SF7">
    <property type="entry name" value="GLUTAMYL-TRNA(GLN) AMIDOTRANSFERASE SUBUNIT A, MITOCHONDRIAL"/>
    <property type="match status" value="1"/>
</dbReference>
<gene>
    <name evidence="3" type="ORF">D2T33_03405</name>
</gene>
<reference evidence="3 4" key="2">
    <citation type="submission" date="2019-01" db="EMBL/GenBank/DDBJ databases">
        <authorList>
            <person name="Li Y."/>
        </authorList>
    </citation>
    <scope>NUCLEOTIDE SEQUENCE [LARGE SCALE GENOMIC DNA]</scope>
    <source>
        <strain evidence="3 4">2D-5</strain>
    </source>
</reference>
<evidence type="ECO:0000313" key="3">
    <source>
        <dbReference type="EMBL" id="RWR14273.1"/>
    </source>
</evidence>
<dbReference type="GO" id="GO:0003824">
    <property type="term" value="F:catalytic activity"/>
    <property type="evidence" value="ECO:0007669"/>
    <property type="project" value="InterPro"/>
</dbReference>
<dbReference type="Proteomes" id="UP000285710">
    <property type="component" value="Unassembled WGS sequence"/>
</dbReference>
<evidence type="ECO:0000259" key="2">
    <source>
        <dbReference type="Pfam" id="PF01425"/>
    </source>
</evidence>
<dbReference type="EMBL" id="SAUW01000003">
    <property type="protein sequence ID" value="RWR14273.1"/>
    <property type="molecule type" value="Genomic_DNA"/>
</dbReference>
<sequence>MCGSMTIPCPAGGPIPRCRWKRGRAMPDIPRQLGLAALTEGYRMGRFSPLDVAQAALDRAEGPLAQLNGLSSLDHEMTLRAARDSTARWREDRTLGPLDGVPISFKDSFHIKGLPRWHGTACHAGLRSGVDALPVQRARAAGMIPVCKTAMPDFAMLMSGLSSHHGIIRNAWNPEDSPGGSSSGAGPSVVLGVAGVALGTDMVGSVRLPAALSGLASIKPTQGRIAYDPPGSYRSAGPMAASVDEVELTLAALGRFAEGDHFSAEGAYRPAAGFDPAGRRVALWRCAGWGDAPDAATCAAVDRAAALLADMGAEITEIADLHAEAEDYEAIHWNMLHIGAPDYFGLPPEARGRIHPVVGAMYDALLGQSAIFAAEVRHRLLVAAARIAAQLAGFDYVLSPALPVRRFAAGLPCPDPASGMASHQAFACWFNQTGWPAATVPVLDPGDGGVPVSVQIAGKRFDDAGVLGLARRLEQARGFAIRWPAGPHM</sequence>
<dbReference type="SUPFAM" id="SSF75304">
    <property type="entry name" value="Amidase signature (AS) enzymes"/>
    <property type="match status" value="1"/>
</dbReference>
<comment type="caution">
    <text evidence="3">The sequence shown here is derived from an EMBL/GenBank/DDBJ whole genome shotgun (WGS) entry which is preliminary data.</text>
</comment>
<dbReference type="AlphaFoldDB" id="A0A443J1J9"/>
<reference evidence="3 4" key="1">
    <citation type="submission" date="2019-01" db="EMBL/GenBank/DDBJ databases">
        <title>Sinorhodobacter populi sp. nov. isolated from the symptomatic bark tissue of Populus euramericana canker.</title>
        <authorList>
            <person name="Xu G."/>
        </authorList>
    </citation>
    <scope>NUCLEOTIDE SEQUENCE [LARGE SCALE GENOMIC DNA]</scope>
    <source>
        <strain evidence="3 4">2D-5</strain>
    </source>
</reference>
<name>A0A443J1J9_9RHOB</name>
<dbReference type="InterPro" id="IPR036928">
    <property type="entry name" value="AS_sf"/>
</dbReference>
<accession>A0A443J1J9</accession>
<dbReference type="Pfam" id="PF01425">
    <property type="entry name" value="Amidase"/>
    <property type="match status" value="1"/>
</dbReference>
<evidence type="ECO:0000256" key="1">
    <source>
        <dbReference type="ARBA" id="ARBA00009199"/>
    </source>
</evidence>
<dbReference type="InterPro" id="IPR000120">
    <property type="entry name" value="Amidase"/>
</dbReference>
<proteinExistence type="inferred from homology"/>